<dbReference type="Proteomes" id="UP000283063">
    <property type="component" value="Chromosome"/>
</dbReference>
<accession>A0A3T0N3I1</accession>
<keyword evidence="3" id="KW-1185">Reference proteome</keyword>
<dbReference type="Pfam" id="PF21962">
    <property type="entry name" value="DUF6924"/>
    <property type="match status" value="1"/>
</dbReference>
<name>A0A3T0N3I1_9RHOB</name>
<feature type="domain" description="DUF6924" evidence="1">
    <location>
        <begin position="14"/>
        <end position="133"/>
    </location>
</feature>
<organism evidence="2 3">
    <name type="scientific">Parasedimentitalea marina</name>
    <dbReference type="NCBI Taxonomy" id="2483033"/>
    <lineage>
        <taxon>Bacteria</taxon>
        <taxon>Pseudomonadati</taxon>
        <taxon>Pseudomonadota</taxon>
        <taxon>Alphaproteobacteria</taxon>
        <taxon>Rhodobacterales</taxon>
        <taxon>Paracoccaceae</taxon>
        <taxon>Parasedimentitalea</taxon>
    </lineage>
</organism>
<dbReference type="EMBL" id="CP033219">
    <property type="protein sequence ID" value="AZV78547.1"/>
    <property type="molecule type" value="Genomic_DNA"/>
</dbReference>
<sequence>MFVWESELEDSASPLVLITAGRPTKWQKLCEDSLHENELGFRADLRFVEEPRFLGADEVALREAFPYPEAVVIFAVDDLTLSQEGRPVLCIDPEGQAPSFRADFDEIWQVDNNLSTGNLLFDEIVDECVEQGYLKPIADY</sequence>
<dbReference type="InterPro" id="IPR053832">
    <property type="entry name" value="DUF6924"/>
</dbReference>
<reference evidence="2 3" key="1">
    <citation type="submission" date="2018-10" db="EMBL/GenBank/DDBJ databases">
        <title>Parasedimentitalea marina sp. nov., a psychrophilic bacterium isolated from deep seawater of the New Britain Trench.</title>
        <authorList>
            <person name="Cao J."/>
        </authorList>
    </citation>
    <scope>NUCLEOTIDE SEQUENCE [LARGE SCALE GENOMIC DNA]</scope>
    <source>
        <strain evidence="2 3">W43</strain>
    </source>
</reference>
<gene>
    <name evidence="2" type="ORF">EBB79_12115</name>
</gene>
<evidence type="ECO:0000313" key="2">
    <source>
        <dbReference type="EMBL" id="AZV78547.1"/>
    </source>
</evidence>
<dbReference type="AlphaFoldDB" id="A0A3T0N3I1"/>
<dbReference type="KEGG" id="sedi:EBB79_12115"/>
<evidence type="ECO:0000259" key="1">
    <source>
        <dbReference type="Pfam" id="PF21962"/>
    </source>
</evidence>
<protein>
    <recommendedName>
        <fullName evidence="1">DUF6924 domain-containing protein</fullName>
    </recommendedName>
</protein>
<evidence type="ECO:0000313" key="3">
    <source>
        <dbReference type="Proteomes" id="UP000283063"/>
    </source>
</evidence>
<proteinExistence type="predicted"/>